<accession>A0ABQ1PHS4</accession>
<dbReference type="EMBL" id="BMJI01000019">
    <property type="protein sequence ID" value="GGC97362.1"/>
    <property type="molecule type" value="Genomic_DNA"/>
</dbReference>
<dbReference type="PANTHER" id="PTHR43249">
    <property type="entry name" value="UDP-N-ACETYL-2-AMINO-2-DEOXY-D-GLUCURONATE OXIDASE"/>
    <property type="match status" value="1"/>
</dbReference>
<dbReference type="SUPFAM" id="SSF51735">
    <property type="entry name" value="NAD(P)-binding Rossmann-fold domains"/>
    <property type="match status" value="1"/>
</dbReference>
<dbReference type="Gene3D" id="3.30.360.10">
    <property type="entry name" value="Dihydrodipicolinate Reductase, domain 2"/>
    <property type="match status" value="1"/>
</dbReference>
<dbReference type="RefSeq" id="WP_188668805.1">
    <property type="nucleotide sequence ID" value="NZ_BMJI01000019.1"/>
</dbReference>
<keyword evidence="1" id="KW-0520">NAD</keyword>
<keyword evidence="6" id="KW-1185">Reference proteome</keyword>
<gene>
    <name evidence="5" type="ORF">GCM10011512_25460</name>
</gene>
<feature type="region of interest" description="Disordered" evidence="2">
    <location>
        <begin position="347"/>
        <end position="370"/>
    </location>
</feature>
<protein>
    <submittedName>
        <fullName evidence="5">Oxidoreductase</fullName>
    </submittedName>
</protein>
<proteinExistence type="predicted"/>
<reference evidence="6" key="1">
    <citation type="journal article" date="2019" name="Int. J. Syst. Evol. Microbiol.">
        <title>The Global Catalogue of Microorganisms (GCM) 10K type strain sequencing project: providing services to taxonomists for standard genome sequencing and annotation.</title>
        <authorList>
            <consortium name="The Broad Institute Genomics Platform"/>
            <consortium name="The Broad Institute Genome Sequencing Center for Infectious Disease"/>
            <person name="Wu L."/>
            <person name="Ma J."/>
        </authorList>
    </citation>
    <scope>NUCLEOTIDE SEQUENCE [LARGE SCALE GENOMIC DNA]</scope>
    <source>
        <strain evidence="6">CGMCC 1.15480</strain>
    </source>
</reference>
<evidence type="ECO:0000313" key="6">
    <source>
        <dbReference type="Proteomes" id="UP000597761"/>
    </source>
</evidence>
<dbReference type="InterPro" id="IPR052515">
    <property type="entry name" value="Gfo/Idh/MocA_Oxidoreductase"/>
</dbReference>
<evidence type="ECO:0000256" key="1">
    <source>
        <dbReference type="ARBA" id="ARBA00023027"/>
    </source>
</evidence>
<evidence type="ECO:0000259" key="3">
    <source>
        <dbReference type="Pfam" id="PF01408"/>
    </source>
</evidence>
<dbReference type="InterPro" id="IPR036291">
    <property type="entry name" value="NAD(P)-bd_dom_sf"/>
</dbReference>
<dbReference type="Pfam" id="PF22725">
    <property type="entry name" value="GFO_IDH_MocA_C3"/>
    <property type="match status" value="1"/>
</dbReference>
<feature type="domain" description="Gfo/Idh/MocA-like oxidoreductase N-terminal" evidence="3">
    <location>
        <begin position="6"/>
        <end position="121"/>
    </location>
</feature>
<organism evidence="5 6">
    <name type="scientific">Tersicoccus solisilvae</name>
    <dbReference type="NCBI Taxonomy" id="1882339"/>
    <lineage>
        <taxon>Bacteria</taxon>
        <taxon>Bacillati</taxon>
        <taxon>Actinomycetota</taxon>
        <taxon>Actinomycetes</taxon>
        <taxon>Micrococcales</taxon>
        <taxon>Micrococcaceae</taxon>
        <taxon>Tersicoccus</taxon>
    </lineage>
</organism>
<dbReference type="InterPro" id="IPR000683">
    <property type="entry name" value="Gfo/Idh/MocA-like_OxRdtase_N"/>
</dbReference>
<evidence type="ECO:0000259" key="4">
    <source>
        <dbReference type="Pfam" id="PF22725"/>
    </source>
</evidence>
<feature type="domain" description="GFO/IDH/MocA-like oxidoreductase" evidence="4">
    <location>
        <begin position="133"/>
        <end position="256"/>
    </location>
</feature>
<dbReference type="Pfam" id="PF01408">
    <property type="entry name" value="GFO_IDH_MocA"/>
    <property type="match status" value="1"/>
</dbReference>
<dbReference type="PANTHER" id="PTHR43249:SF1">
    <property type="entry name" value="D-GLUCOSIDE 3-DEHYDROGENASE"/>
    <property type="match status" value="1"/>
</dbReference>
<dbReference type="SUPFAM" id="SSF55347">
    <property type="entry name" value="Glyceraldehyde-3-phosphate dehydrogenase-like, C-terminal domain"/>
    <property type="match status" value="1"/>
</dbReference>
<dbReference type="Proteomes" id="UP000597761">
    <property type="component" value="Unassembled WGS sequence"/>
</dbReference>
<dbReference type="Gene3D" id="3.40.50.720">
    <property type="entry name" value="NAD(P)-binding Rossmann-like Domain"/>
    <property type="match status" value="1"/>
</dbReference>
<evidence type="ECO:0000313" key="5">
    <source>
        <dbReference type="EMBL" id="GGC97362.1"/>
    </source>
</evidence>
<dbReference type="InterPro" id="IPR055170">
    <property type="entry name" value="GFO_IDH_MocA-like_dom"/>
</dbReference>
<comment type="caution">
    <text evidence="5">The sequence shown here is derived from an EMBL/GenBank/DDBJ whole genome shotgun (WGS) entry which is preliminary data.</text>
</comment>
<name>A0ABQ1PHS4_9MICC</name>
<sequence>MTHPRLRIGIIGCGAIAGNHVTAYRAQPDVDVVACLDADAGRATTFATDHGIATGTADLEELFAAGLDAVSVCTPHPTHEALVLAAAAHGVHVLCEKPLAVDAAAAERMVTACRAAGVRLGAVFQRRWWPAARRIRDALDDGTLGTPVLGRVEVLLHRDAAYYTATPWRGTWATDGGGVLISQAIHYLDLLQWYLGDVAWVMAAADTYRHGEYIEVEDTLVATLRFTSGAVGQIVATTAMTPGLGERVTVTGAGGATVGLLEYPEGTPAINDVWAVPGAEQLDPPTAVQPDVDLATINAALVPFHTVQIADFVEAIREGRDPGVTGEDALRSLRTLTAIYASVRSGRPERPDAVSSLDAASTAVAERAVR</sequence>
<evidence type="ECO:0000256" key="2">
    <source>
        <dbReference type="SAM" id="MobiDB-lite"/>
    </source>
</evidence>